<protein>
    <recommendedName>
        <fullName evidence="4">Transposase domain-containing protein</fullName>
    </recommendedName>
</protein>
<evidence type="ECO:0000256" key="1">
    <source>
        <dbReference type="SAM" id="MobiDB-lite"/>
    </source>
</evidence>
<dbReference type="Proteomes" id="UP001219518">
    <property type="component" value="Unassembled WGS sequence"/>
</dbReference>
<gene>
    <name evidence="2" type="ORF">KUF71_000968</name>
</gene>
<keyword evidence="3" id="KW-1185">Reference proteome</keyword>
<name>A0AAE1LFM9_9NEOP</name>
<evidence type="ECO:0000313" key="2">
    <source>
        <dbReference type="EMBL" id="KAK3918396.1"/>
    </source>
</evidence>
<reference evidence="2" key="2">
    <citation type="journal article" date="2023" name="BMC Genomics">
        <title>Pest status, molecular evolution, and epigenetic factors derived from the genome assembly of Frankliniella fusca, a thysanopteran phytovirus vector.</title>
        <authorList>
            <person name="Catto M.A."/>
            <person name="Labadie P.E."/>
            <person name="Jacobson A.L."/>
            <person name="Kennedy G.G."/>
            <person name="Srinivasan R."/>
            <person name="Hunt B.G."/>
        </authorList>
    </citation>
    <scope>NUCLEOTIDE SEQUENCE</scope>
    <source>
        <strain evidence="2">PL_HMW_Pooled</strain>
    </source>
</reference>
<proteinExistence type="predicted"/>
<accession>A0AAE1LFM9</accession>
<evidence type="ECO:0000313" key="3">
    <source>
        <dbReference type="Proteomes" id="UP001219518"/>
    </source>
</evidence>
<evidence type="ECO:0008006" key="4">
    <source>
        <dbReference type="Google" id="ProtNLM"/>
    </source>
</evidence>
<dbReference type="PANTHER" id="PTHR46579">
    <property type="entry name" value="F5/8 TYPE C DOMAIN-CONTAINING PROTEIN-RELATED"/>
    <property type="match status" value="1"/>
</dbReference>
<dbReference type="PANTHER" id="PTHR46579:SF1">
    <property type="entry name" value="F5_8 TYPE C DOMAIN-CONTAINING PROTEIN"/>
    <property type="match status" value="1"/>
</dbReference>
<comment type="caution">
    <text evidence="2">The sequence shown here is derived from an EMBL/GenBank/DDBJ whole genome shotgun (WGS) entry which is preliminary data.</text>
</comment>
<dbReference type="EMBL" id="JAHWGI010000935">
    <property type="protein sequence ID" value="KAK3918396.1"/>
    <property type="molecule type" value="Genomic_DNA"/>
</dbReference>
<reference evidence="2" key="1">
    <citation type="submission" date="2021-07" db="EMBL/GenBank/DDBJ databases">
        <authorList>
            <person name="Catto M.A."/>
            <person name="Jacobson A."/>
            <person name="Kennedy G."/>
            <person name="Labadie P."/>
            <person name="Hunt B.G."/>
            <person name="Srinivasan R."/>
        </authorList>
    </citation>
    <scope>NUCLEOTIDE SEQUENCE</scope>
    <source>
        <strain evidence="2">PL_HMW_Pooled</strain>
        <tissue evidence="2">Head</tissue>
    </source>
</reference>
<dbReference type="AlphaFoldDB" id="A0AAE1LFM9"/>
<feature type="region of interest" description="Disordered" evidence="1">
    <location>
        <begin position="1"/>
        <end position="48"/>
    </location>
</feature>
<organism evidence="2 3">
    <name type="scientific">Frankliniella fusca</name>
    <dbReference type="NCBI Taxonomy" id="407009"/>
    <lineage>
        <taxon>Eukaryota</taxon>
        <taxon>Metazoa</taxon>
        <taxon>Ecdysozoa</taxon>
        <taxon>Arthropoda</taxon>
        <taxon>Hexapoda</taxon>
        <taxon>Insecta</taxon>
        <taxon>Pterygota</taxon>
        <taxon>Neoptera</taxon>
        <taxon>Paraneoptera</taxon>
        <taxon>Thysanoptera</taxon>
        <taxon>Terebrantia</taxon>
        <taxon>Thripoidea</taxon>
        <taxon>Thripidae</taxon>
        <taxon>Frankliniella</taxon>
    </lineage>
</organism>
<feature type="compositionally biased region" description="Acidic residues" evidence="1">
    <location>
        <begin position="12"/>
        <end position="33"/>
    </location>
</feature>
<sequence>MPRSTQHRLEQEQELEQENIADGQDVEDNENIESAENSAEGMSNNEAADVDISISAGEGLLNSNYSNHSNLSPRSDQDLVENMENADGVDIVIDAGDGVEDHWFDVQEAMIADNNDINNVNENVPDAADLVRGPGQSEPLPFDSKPKKRENLDHPLFPGISATKFECLLAIFHFAMRHDLSMTGVVDLLKMINTILGEEVLPESEFIFKDVFRSTFLLEYHFYCSTCFRYLGEYKSFINATSKCDVCDNINSVNSLKSSNFFVYIPMEQQLRSLFESNPDIMDLLGHRFNRNVSPDQISDIFDGSVYKHHSREGEILSDVNNISITFNTDGSPVFKSGKNTMYPIQFRVNEFPPEIRSERWNCMVAGIWFFQTDPEMTTFLKPFVKESSKLYEKGFKWCRGEEVVTSRVLTLNCVLDSVAKPKVQAVKHFVGHFGCCYCLHPGIKIVGHPHPRFLMQENISLNEMTFESTYDVSQRDLESDEIVQVYHVHDRNEEDTRQAMQDVSSSDDMNLSINGVIGKSVLFPLTFMSLVFGLTLDYMHAILLGCCRLSLSLQLGKSSRGKPYFIGDKLGLINRRLLSIAPPSNISRRPRSLTFMGDWKANEWRNFLLYYSLPCIIGIQKPESYANILRIFDITSPQNQNAYVMCRKINVNSRRFIVNHVTGACAPHIKICPIVVFGDLTIVPSSHITSKVILIDNPQNPETYVIDMLKNYEKD</sequence>